<dbReference type="GO" id="GO:0000045">
    <property type="term" value="P:autophagosome assembly"/>
    <property type="evidence" value="ECO:0007669"/>
    <property type="project" value="InterPro"/>
</dbReference>
<dbReference type="InterPro" id="IPR040666">
    <property type="entry name" value="Atg29_N"/>
</dbReference>
<keyword evidence="11" id="KW-1185">Reference proteome</keyword>
<dbReference type="Proteomes" id="UP000258309">
    <property type="component" value="Unassembled WGS sequence"/>
</dbReference>
<dbReference type="PANTHER" id="PTHR40012">
    <property type="entry name" value="AUTOPHAGY-RELATED PROTEIN 29"/>
    <property type="match status" value="1"/>
</dbReference>
<evidence type="ECO:0000256" key="1">
    <source>
        <dbReference type="ARBA" id="ARBA00004329"/>
    </source>
</evidence>
<dbReference type="STRING" id="5539.A0A3E2H0Y6"/>
<keyword evidence="4" id="KW-0813">Transport</keyword>
<evidence type="ECO:0000259" key="9">
    <source>
        <dbReference type="Pfam" id="PF18388"/>
    </source>
</evidence>
<dbReference type="InterPro" id="IPR039113">
    <property type="entry name" value="ATG29"/>
</dbReference>
<protein>
    <recommendedName>
        <fullName evidence="3">Autophagy-related protein 29</fullName>
    </recommendedName>
</protein>
<feature type="compositionally biased region" description="Polar residues" evidence="8">
    <location>
        <begin position="160"/>
        <end position="179"/>
    </location>
</feature>
<feature type="non-terminal residue" evidence="10">
    <location>
        <position position="421"/>
    </location>
</feature>
<reference evidence="10 11" key="1">
    <citation type="submission" date="2018-05" db="EMBL/GenBank/DDBJ databases">
        <title>Draft genome sequence of Scytalidium lignicola DSM 105466, a ubiquitous saprotrophic fungus.</title>
        <authorList>
            <person name="Buettner E."/>
            <person name="Gebauer A.M."/>
            <person name="Hofrichter M."/>
            <person name="Liers C."/>
            <person name="Kellner H."/>
        </authorList>
    </citation>
    <scope>NUCLEOTIDE SEQUENCE [LARGE SCALE GENOMIC DNA]</scope>
    <source>
        <strain evidence="10 11">DSM 105466</strain>
    </source>
</reference>
<comment type="subcellular location">
    <subcellularLocation>
        <location evidence="1">Preautophagosomal structure</location>
    </subcellularLocation>
</comment>
<feature type="region of interest" description="Disordered" evidence="8">
    <location>
        <begin position="91"/>
        <end position="380"/>
    </location>
</feature>
<feature type="region of interest" description="Disordered" evidence="8">
    <location>
        <begin position="400"/>
        <end position="421"/>
    </location>
</feature>
<feature type="domain" description="Atg29 N-terminal" evidence="9">
    <location>
        <begin position="10"/>
        <end position="63"/>
    </location>
</feature>
<feature type="compositionally biased region" description="Polar residues" evidence="8">
    <location>
        <begin position="408"/>
        <end position="421"/>
    </location>
</feature>
<dbReference type="FunFam" id="1.10.10.2570:FF:000001">
    <property type="entry name" value="Autophagy-related protein 29"/>
    <property type="match status" value="1"/>
</dbReference>
<feature type="compositionally biased region" description="Basic and acidic residues" evidence="8">
    <location>
        <begin position="275"/>
        <end position="291"/>
    </location>
</feature>
<dbReference type="AlphaFoldDB" id="A0A3E2H0Y6"/>
<proteinExistence type="inferred from homology"/>
<comment type="function">
    <text evidence="7">Plays a role in autophagy. Functions at the preautophagosomal structure (PAS) in order to form normal autophagosomes under starvation conditions. Also plays a role in mitophagy and regulation of filamentous growth.</text>
</comment>
<dbReference type="EMBL" id="NCSJ02000226">
    <property type="protein sequence ID" value="RFU27056.1"/>
    <property type="molecule type" value="Genomic_DNA"/>
</dbReference>
<dbReference type="GO" id="GO:0015031">
    <property type="term" value="P:protein transport"/>
    <property type="evidence" value="ECO:0007669"/>
    <property type="project" value="UniProtKB-KW"/>
</dbReference>
<evidence type="ECO:0000256" key="8">
    <source>
        <dbReference type="SAM" id="MobiDB-lite"/>
    </source>
</evidence>
<dbReference type="OrthoDB" id="10259236at2759"/>
<keyword evidence="5" id="KW-0653">Protein transport</keyword>
<feature type="non-terminal residue" evidence="10">
    <location>
        <position position="1"/>
    </location>
</feature>
<evidence type="ECO:0000256" key="5">
    <source>
        <dbReference type="ARBA" id="ARBA00022927"/>
    </source>
</evidence>
<gene>
    <name evidence="10" type="ORF">B7463_g9278</name>
</gene>
<dbReference type="Pfam" id="PF18388">
    <property type="entry name" value="ATG29_N"/>
    <property type="match status" value="1"/>
</dbReference>
<comment type="similarity">
    <text evidence="2">Belongs to the ATG29 family.</text>
</comment>
<comment type="caution">
    <text evidence="10">The sequence shown here is derived from an EMBL/GenBank/DDBJ whole genome shotgun (WGS) entry which is preliminary data.</text>
</comment>
<sequence>MSGSQPEPSYTVFVRLPFPRGDFIDPPPVEWDDTKDKALWKILSKASKNSDIDWRELATRFDVSLEFLLQQAAWLYERQLVQVRAQMRKVGASKGSTAPSPIPGSTSENAGGEVMRRTGSGGGGPRLQSALSSRKDSPIPRNEGSTPHPQSRAGAPPFSRASSSNTTVQQSRYVTQTSPRPAHANLHKRSLSPLAKGRPSATTETQKHSPDPDPSPSPNYSSSEADSDSEPPAQSRILRRPVARYATNKMATSEDADDDEEGPAFMPFATAPTDANRHHDLSATLRGDPRNIHRRTVSHRKSLDAAQQSQTSDSSASSVAVVARRPGGALREHEYSNHRPGPLSPRRTAELARQSPGFKGKSREGSDGTPSMGSSFSDLDGKYASVTQSALEEALASNMQAGGGMASRMSSISQAIRSRYL</sequence>
<dbReference type="GO" id="GO:0000407">
    <property type="term" value="C:phagophore assembly site"/>
    <property type="evidence" value="ECO:0007669"/>
    <property type="project" value="UniProtKB-SubCell"/>
</dbReference>
<evidence type="ECO:0000256" key="3">
    <source>
        <dbReference type="ARBA" id="ARBA00013784"/>
    </source>
</evidence>
<evidence type="ECO:0000256" key="4">
    <source>
        <dbReference type="ARBA" id="ARBA00022448"/>
    </source>
</evidence>
<evidence type="ECO:0000313" key="10">
    <source>
        <dbReference type="EMBL" id="RFU27056.1"/>
    </source>
</evidence>
<feature type="compositionally biased region" description="Polar residues" evidence="8">
    <location>
        <begin position="94"/>
        <end position="109"/>
    </location>
</feature>
<evidence type="ECO:0000256" key="6">
    <source>
        <dbReference type="ARBA" id="ARBA00023006"/>
    </source>
</evidence>
<name>A0A3E2H0Y6_SCYLI</name>
<evidence type="ECO:0000256" key="2">
    <source>
        <dbReference type="ARBA" id="ARBA00010082"/>
    </source>
</evidence>
<evidence type="ECO:0000313" key="11">
    <source>
        <dbReference type="Proteomes" id="UP000258309"/>
    </source>
</evidence>
<feature type="compositionally biased region" description="Polar residues" evidence="8">
    <location>
        <begin position="368"/>
        <end position="377"/>
    </location>
</feature>
<evidence type="ECO:0000256" key="7">
    <source>
        <dbReference type="ARBA" id="ARBA00060351"/>
    </source>
</evidence>
<dbReference type="OMA" id="WNASKDQ"/>
<dbReference type="InterPro" id="IPR039362">
    <property type="entry name" value="ATG29_sf"/>
</dbReference>
<feature type="compositionally biased region" description="Low complexity" evidence="8">
    <location>
        <begin position="304"/>
        <end position="323"/>
    </location>
</feature>
<keyword evidence="6" id="KW-0072">Autophagy</keyword>
<dbReference type="Gene3D" id="1.10.10.2570">
    <property type="match status" value="1"/>
</dbReference>
<organism evidence="10 11">
    <name type="scientific">Scytalidium lignicola</name>
    <name type="common">Hyphomycete</name>
    <dbReference type="NCBI Taxonomy" id="5539"/>
    <lineage>
        <taxon>Eukaryota</taxon>
        <taxon>Fungi</taxon>
        <taxon>Dikarya</taxon>
        <taxon>Ascomycota</taxon>
        <taxon>Pezizomycotina</taxon>
        <taxon>Leotiomycetes</taxon>
        <taxon>Leotiomycetes incertae sedis</taxon>
        <taxon>Scytalidium</taxon>
    </lineage>
</organism>
<accession>A0A3E2H0Y6</accession>
<dbReference type="PANTHER" id="PTHR40012:SF1">
    <property type="entry name" value="AUTOPHAGY-RELATED PROTEIN 29"/>
    <property type="match status" value="1"/>
</dbReference>